<evidence type="ECO:0000313" key="2">
    <source>
        <dbReference type="Proteomes" id="UP000297295"/>
    </source>
</evidence>
<sequence length="431" mass="49002">MANIINRAEYGNLGCLWGVFKSRFTSSGDEIKPMDLKCSPEYGINPIDVCPGRQELPEHIAKHLGRTHYCPFLKTRTDERICQWVHAIGDNDSQKSKPVGQTCIAMNIFGLCDLITQSNGILKKIKWTAEAEDILNLSWGSSELNEYLTKKILSYGPVVNLIHNLHKSTSMLIRNTDLYQVLSILPTNEPVETICQNGTITRVQTWDGNTSNDAVTRSTTALLMLCASANLVKPVGYPTDYDLTPFRYSNWLTERALDNKKHFPRKWSINKSQIEQIVSNGLDLSNGITYEHFIPKATDRNLGNRCRCCKENVINNARIQFGNKSKNRKLLLIEALRKANETNTMISLSKLAEVSLQDEQFYISKDSQYETILNIERFNVALYGYINTLENDYLTPTINVLSNNAICAPSFVKLRIEELLNNDEIFVERLY</sequence>
<evidence type="ECO:0000313" key="1">
    <source>
        <dbReference type="EMBL" id="TGC07012.1"/>
    </source>
</evidence>
<protein>
    <submittedName>
        <fullName evidence="1">Uncharacterized protein</fullName>
    </submittedName>
</protein>
<dbReference type="AlphaFoldDB" id="A0A4E0Q7J3"/>
<dbReference type="RefSeq" id="WP_135390541.1">
    <property type="nucleotide sequence ID" value="NZ_PGGK01000019.1"/>
</dbReference>
<reference evidence="1 2" key="1">
    <citation type="submission" date="2017-11" db="EMBL/GenBank/DDBJ databases">
        <title>Isolation and Characterization of Methanogenic Archaea from Saline Meromictic Lake at Siberia.</title>
        <authorList>
            <person name="Shen Y."/>
            <person name="Huang H.-H."/>
            <person name="Lai M.-C."/>
            <person name="Chen S.-C."/>
        </authorList>
    </citation>
    <scope>NUCLEOTIDE SEQUENCE [LARGE SCALE GENOMIC DNA]</scope>
    <source>
        <strain evidence="1 2">SY-01</strain>
    </source>
</reference>
<proteinExistence type="predicted"/>
<name>A0A4E0Q7J3_9EURY</name>
<organism evidence="1 2">
    <name type="scientific">Methanolobus halotolerans</name>
    <dbReference type="NCBI Taxonomy" id="2052935"/>
    <lineage>
        <taxon>Archaea</taxon>
        <taxon>Methanobacteriati</taxon>
        <taxon>Methanobacteriota</taxon>
        <taxon>Stenosarchaea group</taxon>
        <taxon>Methanomicrobia</taxon>
        <taxon>Methanosarcinales</taxon>
        <taxon>Methanosarcinaceae</taxon>
        <taxon>Methanolobus</taxon>
    </lineage>
</organism>
<dbReference type="Proteomes" id="UP000297295">
    <property type="component" value="Unassembled WGS sequence"/>
</dbReference>
<accession>A0A4E0Q7J3</accession>
<gene>
    <name evidence="1" type="ORF">CUN85_12010</name>
</gene>
<comment type="caution">
    <text evidence="1">The sequence shown here is derived from an EMBL/GenBank/DDBJ whole genome shotgun (WGS) entry which is preliminary data.</text>
</comment>
<dbReference type="EMBL" id="PGGK01000019">
    <property type="protein sequence ID" value="TGC07012.1"/>
    <property type="molecule type" value="Genomic_DNA"/>
</dbReference>
<keyword evidence="2" id="KW-1185">Reference proteome</keyword>